<dbReference type="PANTHER" id="PTHR45772:SF3">
    <property type="entry name" value="ABC TRANSPORTER ATP-BINDING PROTEIN"/>
    <property type="match status" value="1"/>
</dbReference>
<evidence type="ECO:0000313" key="5">
    <source>
        <dbReference type="EMBL" id="WZO32599.1"/>
    </source>
</evidence>
<dbReference type="CDD" id="cd03219">
    <property type="entry name" value="ABC_Mj1267_LivG_branched"/>
    <property type="match status" value="1"/>
</dbReference>
<keyword evidence="1" id="KW-0813">Transport</keyword>
<organism evidence="5">
    <name type="scientific">Microbacterium sp. LWS13-1.2</name>
    <dbReference type="NCBI Taxonomy" id="3135264"/>
    <lineage>
        <taxon>Bacteria</taxon>
        <taxon>Bacillati</taxon>
        <taxon>Actinomycetota</taxon>
        <taxon>Actinomycetes</taxon>
        <taxon>Micrococcales</taxon>
        <taxon>Microbacteriaceae</taxon>
        <taxon>Microbacterium</taxon>
    </lineage>
</organism>
<protein>
    <submittedName>
        <fullName evidence="5">ABC transporter ATP-binding protein</fullName>
    </submittedName>
</protein>
<dbReference type="GO" id="GO:0005524">
    <property type="term" value="F:ATP binding"/>
    <property type="evidence" value="ECO:0007669"/>
    <property type="project" value="UniProtKB-KW"/>
</dbReference>
<dbReference type="InterPro" id="IPR017871">
    <property type="entry name" value="ABC_transporter-like_CS"/>
</dbReference>
<evidence type="ECO:0000256" key="3">
    <source>
        <dbReference type="ARBA" id="ARBA00022840"/>
    </source>
</evidence>
<dbReference type="AlphaFoldDB" id="A0AAU6S6V0"/>
<sequence>MSTSVPSAPPVGDTARRGSPLRIEGLGLQIGGATILKDVELEVAAGSLVGVIGPNGAGKTTLFNVISGLMKPTSGRVVLDDRDITTASVPARARAGLGRTFQTASLFPKLTVLENVRLAAQVSLGGSGSLLRFPRRTDAATELARDKLDIVGLSHMRDAMAGDISHGDKRKLEIAVLLATESSIVLLDEPMAGVGSGDVPGLVENIRAMQREKGCTLLMVEHHIDVLMGLVEKVAVMYFGAIIAYDTPQRIMENPLVQSAYLGTGSTGTEAA</sequence>
<reference evidence="5" key="1">
    <citation type="submission" date="2024-04" db="EMBL/GenBank/DDBJ databases">
        <authorList>
            <person name="Roder T."/>
            <person name="Oberhansli S."/>
            <person name="Kreuzer M."/>
        </authorList>
    </citation>
    <scope>NUCLEOTIDE SEQUENCE</scope>
    <source>
        <strain evidence="5">LWS13-1.2</strain>
    </source>
</reference>
<dbReference type="InterPro" id="IPR032823">
    <property type="entry name" value="BCA_ABC_TP_C"/>
</dbReference>
<gene>
    <name evidence="5" type="ORF">MRBLWS13_000195</name>
</gene>
<dbReference type="Pfam" id="PF00005">
    <property type="entry name" value="ABC_tran"/>
    <property type="match status" value="1"/>
</dbReference>
<evidence type="ECO:0000256" key="2">
    <source>
        <dbReference type="ARBA" id="ARBA00022741"/>
    </source>
</evidence>
<dbReference type="GO" id="GO:0016887">
    <property type="term" value="F:ATP hydrolysis activity"/>
    <property type="evidence" value="ECO:0007669"/>
    <property type="project" value="InterPro"/>
</dbReference>
<dbReference type="PROSITE" id="PS00211">
    <property type="entry name" value="ABC_TRANSPORTER_1"/>
    <property type="match status" value="1"/>
</dbReference>
<dbReference type="EMBL" id="CP151632">
    <property type="protein sequence ID" value="WZO32599.1"/>
    <property type="molecule type" value="Genomic_DNA"/>
</dbReference>
<dbReference type="PANTHER" id="PTHR45772">
    <property type="entry name" value="CONSERVED COMPONENT OF ABC TRANSPORTER FOR NATURAL AMINO ACIDS-RELATED"/>
    <property type="match status" value="1"/>
</dbReference>
<accession>A0AAU6S6V0</accession>
<dbReference type="GO" id="GO:0005886">
    <property type="term" value="C:plasma membrane"/>
    <property type="evidence" value="ECO:0007669"/>
    <property type="project" value="TreeGrafter"/>
</dbReference>
<dbReference type="SMART" id="SM00382">
    <property type="entry name" value="AAA"/>
    <property type="match status" value="1"/>
</dbReference>
<dbReference type="InterPro" id="IPR003439">
    <property type="entry name" value="ABC_transporter-like_ATP-bd"/>
</dbReference>
<proteinExistence type="predicted"/>
<dbReference type="Pfam" id="PF12399">
    <property type="entry name" value="BCA_ABC_TP_C"/>
    <property type="match status" value="1"/>
</dbReference>
<feature type="domain" description="ABC transporter" evidence="4">
    <location>
        <begin position="21"/>
        <end position="264"/>
    </location>
</feature>
<dbReference type="SUPFAM" id="SSF52540">
    <property type="entry name" value="P-loop containing nucleoside triphosphate hydrolases"/>
    <property type="match status" value="1"/>
</dbReference>
<keyword evidence="2" id="KW-0547">Nucleotide-binding</keyword>
<evidence type="ECO:0000256" key="1">
    <source>
        <dbReference type="ARBA" id="ARBA00022448"/>
    </source>
</evidence>
<dbReference type="InterPro" id="IPR051120">
    <property type="entry name" value="ABC_AA/LPS_Transport"/>
</dbReference>
<name>A0AAU6S6V0_9MICO</name>
<dbReference type="RefSeq" id="WP_349427239.1">
    <property type="nucleotide sequence ID" value="NZ_CP151632.1"/>
</dbReference>
<evidence type="ECO:0000259" key="4">
    <source>
        <dbReference type="PROSITE" id="PS50893"/>
    </source>
</evidence>
<dbReference type="InterPro" id="IPR027417">
    <property type="entry name" value="P-loop_NTPase"/>
</dbReference>
<dbReference type="Gene3D" id="3.40.50.300">
    <property type="entry name" value="P-loop containing nucleotide triphosphate hydrolases"/>
    <property type="match status" value="1"/>
</dbReference>
<keyword evidence="3 5" id="KW-0067">ATP-binding</keyword>
<dbReference type="InterPro" id="IPR003593">
    <property type="entry name" value="AAA+_ATPase"/>
</dbReference>
<dbReference type="PROSITE" id="PS50893">
    <property type="entry name" value="ABC_TRANSPORTER_2"/>
    <property type="match status" value="1"/>
</dbReference>